<organism evidence="2 3">
    <name type="scientific">Natronococcus amylolyticus DSM 10524</name>
    <dbReference type="NCBI Taxonomy" id="1227497"/>
    <lineage>
        <taxon>Archaea</taxon>
        <taxon>Methanobacteriati</taxon>
        <taxon>Methanobacteriota</taxon>
        <taxon>Stenosarchaea group</taxon>
        <taxon>Halobacteria</taxon>
        <taxon>Halobacteriales</taxon>
        <taxon>Natrialbaceae</taxon>
        <taxon>Natronococcus</taxon>
    </lineage>
</organism>
<sequence length="65" mass="6867">MLDRTTTVLERRSEAAMTAEAMSGSSGDCSALFSERGRSTLGEGSSYGRDGRHSRGRVGVVRLSG</sequence>
<comment type="caution">
    <text evidence="2">The sequence shown here is derived from an EMBL/GenBank/DDBJ whole genome shotgun (WGS) entry which is preliminary data.</text>
</comment>
<reference evidence="2 3" key="1">
    <citation type="journal article" date="2014" name="PLoS Genet.">
        <title>Phylogenetically driven sequencing of extremely halophilic archaea reveals strategies for static and dynamic osmo-response.</title>
        <authorList>
            <person name="Becker E.A."/>
            <person name="Seitzer P.M."/>
            <person name="Tritt A."/>
            <person name="Larsen D."/>
            <person name="Krusor M."/>
            <person name="Yao A.I."/>
            <person name="Wu D."/>
            <person name="Madern D."/>
            <person name="Eisen J.A."/>
            <person name="Darling A.E."/>
            <person name="Facciotti M.T."/>
        </authorList>
    </citation>
    <scope>NUCLEOTIDE SEQUENCE [LARGE SCALE GENOMIC DNA]</scope>
    <source>
        <strain evidence="2 3">DSM 10524</strain>
    </source>
</reference>
<accession>L9XF01</accession>
<evidence type="ECO:0000313" key="3">
    <source>
        <dbReference type="Proteomes" id="UP000011688"/>
    </source>
</evidence>
<feature type="region of interest" description="Disordered" evidence="1">
    <location>
        <begin position="38"/>
        <end position="65"/>
    </location>
</feature>
<dbReference type="Proteomes" id="UP000011688">
    <property type="component" value="Unassembled WGS sequence"/>
</dbReference>
<proteinExistence type="predicted"/>
<evidence type="ECO:0000256" key="1">
    <source>
        <dbReference type="SAM" id="MobiDB-lite"/>
    </source>
</evidence>
<feature type="region of interest" description="Disordered" evidence="1">
    <location>
        <begin position="14"/>
        <end position="33"/>
    </location>
</feature>
<dbReference type="EMBL" id="AOIB01000016">
    <property type="protein sequence ID" value="ELY59253.1"/>
    <property type="molecule type" value="Genomic_DNA"/>
</dbReference>
<keyword evidence="3" id="KW-1185">Reference proteome</keyword>
<gene>
    <name evidence="2" type="ORF">C491_07926</name>
</gene>
<evidence type="ECO:0000313" key="2">
    <source>
        <dbReference type="EMBL" id="ELY59253.1"/>
    </source>
</evidence>
<dbReference type="AlphaFoldDB" id="L9XF01"/>
<name>L9XF01_9EURY</name>
<dbReference type="STRING" id="1227497.C491_07926"/>
<protein>
    <submittedName>
        <fullName evidence="2">Uncharacterized protein</fullName>
    </submittedName>
</protein>